<dbReference type="GO" id="GO:0051539">
    <property type="term" value="F:4 iron, 4 sulfur cluster binding"/>
    <property type="evidence" value="ECO:0007669"/>
    <property type="project" value="UniProtKB-KW"/>
</dbReference>
<dbReference type="PANTHER" id="PTHR43498:SF1">
    <property type="entry name" value="COB--COM HETERODISULFIDE REDUCTASE IRON-SULFUR SUBUNIT A"/>
    <property type="match status" value="1"/>
</dbReference>
<gene>
    <name evidence="6" type="ORF">GCM10010911_12300</name>
</gene>
<dbReference type="PANTHER" id="PTHR43498">
    <property type="entry name" value="FERREDOXIN:COB-COM HETERODISULFIDE REDUCTASE SUBUNIT A"/>
    <property type="match status" value="1"/>
</dbReference>
<keyword evidence="3" id="KW-0560">Oxidoreductase</keyword>
<evidence type="ECO:0000313" key="6">
    <source>
        <dbReference type="EMBL" id="GGD56123.1"/>
    </source>
</evidence>
<dbReference type="EMBL" id="BMHP01000001">
    <property type="protein sequence ID" value="GGD56123.1"/>
    <property type="molecule type" value="Genomic_DNA"/>
</dbReference>
<dbReference type="AlphaFoldDB" id="A0A916YQV3"/>
<dbReference type="Pfam" id="PF12831">
    <property type="entry name" value="FAD_oxidored"/>
    <property type="match status" value="1"/>
</dbReference>
<accession>A0A916YQV3</accession>
<dbReference type="Gene3D" id="3.50.50.60">
    <property type="entry name" value="FAD/NAD(P)-binding domain"/>
    <property type="match status" value="1"/>
</dbReference>
<comment type="caution">
    <text evidence="6">The sequence shown here is derived from an EMBL/GenBank/DDBJ whole genome shotgun (WGS) entry which is preliminary data.</text>
</comment>
<dbReference type="InterPro" id="IPR036188">
    <property type="entry name" value="FAD/NAD-bd_sf"/>
</dbReference>
<dbReference type="InterPro" id="IPR039650">
    <property type="entry name" value="HdrA-like"/>
</dbReference>
<name>A0A916YQV3_9BACL</name>
<dbReference type="GO" id="GO:0016491">
    <property type="term" value="F:oxidoreductase activity"/>
    <property type="evidence" value="ECO:0007669"/>
    <property type="project" value="UniProtKB-KW"/>
</dbReference>
<evidence type="ECO:0000256" key="2">
    <source>
        <dbReference type="ARBA" id="ARBA00022723"/>
    </source>
</evidence>
<evidence type="ECO:0000256" key="5">
    <source>
        <dbReference type="ARBA" id="ARBA00023014"/>
    </source>
</evidence>
<evidence type="ECO:0000313" key="7">
    <source>
        <dbReference type="Proteomes" id="UP000612456"/>
    </source>
</evidence>
<dbReference type="SUPFAM" id="SSF51905">
    <property type="entry name" value="FAD/NAD(P)-binding domain"/>
    <property type="match status" value="1"/>
</dbReference>
<dbReference type="GO" id="GO:0046872">
    <property type="term" value="F:metal ion binding"/>
    <property type="evidence" value="ECO:0007669"/>
    <property type="project" value="UniProtKB-KW"/>
</dbReference>
<reference evidence="6" key="1">
    <citation type="journal article" date="2014" name="Int. J. Syst. Evol. Microbiol.">
        <title>Complete genome sequence of Corynebacterium casei LMG S-19264T (=DSM 44701T), isolated from a smear-ripened cheese.</title>
        <authorList>
            <consortium name="US DOE Joint Genome Institute (JGI-PGF)"/>
            <person name="Walter F."/>
            <person name="Albersmeier A."/>
            <person name="Kalinowski J."/>
            <person name="Ruckert C."/>
        </authorList>
    </citation>
    <scope>NUCLEOTIDE SEQUENCE</scope>
    <source>
        <strain evidence="6">CGMCC 1.15178</strain>
    </source>
</reference>
<keyword evidence="4" id="KW-0408">Iron</keyword>
<organism evidence="6 7">
    <name type="scientific">Paenibacillus nasutitermitis</name>
    <dbReference type="NCBI Taxonomy" id="1652958"/>
    <lineage>
        <taxon>Bacteria</taxon>
        <taxon>Bacillati</taxon>
        <taxon>Bacillota</taxon>
        <taxon>Bacilli</taxon>
        <taxon>Bacillales</taxon>
        <taxon>Paenibacillaceae</taxon>
        <taxon>Paenibacillus</taxon>
    </lineage>
</organism>
<keyword evidence="7" id="KW-1185">Reference proteome</keyword>
<sequence length="465" mass="49941">MNTETYRYSADVPVVADIDVLVVGGGPAGIAAALASARAGARTALVERYGFLGGNATAGLVGPFMTSFNGDSSEQLIKGVFDELVSRMVEIGGAIHPRYVDAGTSYAGFFQKGHGQVTPFDPEAVKLVAAEMMEEAGVKLFLHSFFMETIVGDGGVEGAIILNKSGTQAIRAKVTIDCSADADVAFRAGAKTEQGRVSDGLTQPMTMFFRIAGVEDEKVEQYILDHPDEISPFSDIVEAARKAGKWTINKDQIGLYKTVQPGVWRVNTTRISGKDGTKVEDLVHAELEGRRQVFFLMNFFRANVPGFANASLVDTASQVGVRETRRVVGEYMLTAEDLITGKPFDDVVALYSYPIDLHSPTGGSVEFDENFHTANVYQLPYRILVPVETEGLLVAGRCVSATHEAHAAIRVMPCAFALGQAAGAAAATAVKTSSRLRDIEIGILQEELIRQDVVLPQNLNLGARD</sequence>
<evidence type="ECO:0000256" key="4">
    <source>
        <dbReference type="ARBA" id="ARBA00023004"/>
    </source>
</evidence>
<evidence type="ECO:0000256" key="1">
    <source>
        <dbReference type="ARBA" id="ARBA00022485"/>
    </source>
</evidence>
<dbReference type="Proteomes" id="UP000612456">
    <property type="component" value="Unassembled WGS sequence"/>
</dbReference>
<evidence type="ECO:0008006" key="8">
    <source>
        <dbReference type="Google" id="ProtNLM"/>
    </source>
</evidence>
<proteinExistence type="predicted"/>
<reference evidence="6" key="2">
    <citation type="submission" date="2020-09" db="EMBL/GenBank/DDBJ databases">
        <authorList>
            <person name="Sun Q."/>
            <person name="Zhou Y."/>
        </authorList>
    </citation>
    <scope>NUCLEOTIDE SEQUENCE</scope>
    <source>
        <strain evidence="6">CGMCC 1.15178</strain>
    </source>
</reference>
<dbReference type="RefSeq" id="WP_188990089.1">
    <property type="nucleotide sequence ID" value="NZ_BMHP01000001.1"/>
</dbReference>
<evidence type="ECO:0000256" key="3">
    <source>
        <dbReference type="ARBA" id="ARBA00023002"/>
    </source>
</evidence>
<keyword evidence="1" id="KW-0004">4Fe-4S</keyword>
<keyword evidence="2" id="KW-0479">Metal-binding</keyword>
<keyword evidence="5" id="KW-0411">Iron-sulfur</keyword>
<protein>
    <recommendedName>
        <fullName evidence="8">FAD-dependent oxidoreductase</fullName>
    </recommendedName>
</protein>